<reference evidence="1 2" key="1">
    <citation type="submission" date="2015-08" db="EMBL/GenBank/DDBJ databases">
        <title>Genome sequence of the pristinamycin over-producing bacterium Streptomyces pristinaespiralis HCCB10218.</title>
        <authorList>
            <person name="Tian J."/>
            <person name="Yang J."/>
            <person name="Li L."/>
            <person name="Ruan L."/>
            <person name="Wei W."/>
            <person name="Zheng G."/>
            <person name="Wei Z."/>
            <person name="Yang S."/>
            <person name="Ge M."/>
            <person name="Jiang W."/>
            <person name="Lu Y."/>
        </authorList>
    </citation>
    <scope>NUCLEOTIDE SEQUENCE [LARGE SCALE GENOMIC DNA]</scope>
    <source>
        <strain evidence="1 2">HCCB 10218</strain>
    </source>
</reference>
<dbReference type="AlphaFoldDB" id="A0A0M4DFX9"/>
<dbReference type="RefSeq" id="WP_005310408.1">
    <property type="nucleotide sequence ID" value="NZ_CP011340.1"/>
</dbReference>
<proteinExistence type="predicted"/>
<protein>
    <submittedName>
        <fullName evidence="1">Uncharacterized protein</fullName>
    </submittedName>
</protein>
<sequence>MAWDEWEQVKAASAASGSATRLNQLAASGSGSGSDLTVHDNVLGKLGDMARSLHGQLATDGDHARVATFEASNDLFNGGLDMGAGLLEVHDAWNTKLRTLREACGHISNHLDHSRSTHAAEEKKIVLGMQDADGRTMTVSRIYDQFT</sequence>
<evidence type="ECO:0000313" key="1">
    <source>
        <dbReference type="EMBL" id="ALC20042.1"/>
    </source>
</evidence>
<dbReference type="STRING" id="38300.SPRI_1736"/>
<name>A0A0M4DFX9_STRPR</name>
<dbReference type="GeneID" id="97237212"/>
<dbReference type="KEGG" id="spri:SPRI_1736"/>
<dbReference type="Proteomes" id="UP000060513">
    <property type="component" value="Chromosome"/>
</dbReference>
<dbReference type="PATRIC" id="fig|38300.4.peg.1843"/>
<evidence type="ECO:0000313" key="2">
    <source>
        <dbReference type="Proteomes" id="UP000060513"/>
    </source>
</evidence>
<dbReference type="EMBL" id="CP011340">
    <property type="protein sequence ID" value="ALC20042.1"/>
    <property type="molecule type" value="Genomic_DNA"/>
</dbReference>
<organism evidence="1">
    <name type="scientific">Streptomyces pristinaespiralis</name>
    <dbReference type="NCBI Taxonomy" id="38300"/>
    <lineage>
        <taxon>Bacteria</taxon>
        <taxon>Bacillati</taxon>
        <taxon>Actinomycetota</taxon>
        <taxon>Actinomycetes</taxon>
        <taxon>Kitasatosporales</taxon>
        <taxon>Streptomycetaceae</taxon>
        <taxon>Streptomyces</taxon>
    </lineage>
</organism>
<dbReference type="OrthoDB" id="4313158at2"/>
<dbReference type="OMA" id="AVGHEAH"/>
<gene>
    <name evidence="1" type="ORF">SPRI_1736</name>
</gene>
<accession>A0A0M4DFX9</accession>